<dbReference type="InterPro" id="IPR037522">
    <property type="entry name" value="HD_GYP_dom"/>
</dbReference>
<organism evidence="2 3">
    <name type="scientific">Aquibacillus koreensis</name>
    <dbReference type="NCBI Taxonomy" id="279446"/>
    <lineage>
        <taxon>Bacteria</taxon>
        <taxon>Bacillati</taxon>
        <taxon>Bacillota</taxon>
        <taxon>Bacilli</taxon>
        <taxon>Bacillales</taxon>
        <taxon>Bacillaceae</taxon>
        <taxon>Aquibacillus</taxon>
    </lineage>
</organism>
<dbReference type="SUPFAM" id="SSF109604">
    <property type="entry name" value="HD-domain/PDEase-like"/>
    <property type="match status" value="1"/>
</dbReference>
<keyword evidence="3" id="KW-1185">Reference proteome</keyword>
<name>A0A9X3WJQ5_9BACI</name>
<feature type="domain" description="HD-GYP" evidence="1">
    <location>
        <begin position="86"/>
        <end position="282"/>
    </location>
</feature>
<dbReference type="InterPro" id="IPR003607">
    <property type="entry name" value="HD/PDEase_dom"/>
</dbReference>
<dbReference type="Pfam" id="PF13487">
    <property type="entry name" value="HD_5"/>
    <property type="match status" value="1"/>
</dbReference>
<sequence>MRLVKISEYNHHTMVLAKPIYDSKRRILLAAGRTIIPKIKIRLQQMGIRFLFIEDEVSKGIHIDDLIDMPTWTESIGVVATFHNRVNSGLTPDLQELQQVVKKLIDEVKSRPILILIPASTMPKELQFYAHTVNVAILSLITAKKMNYIERKLHDLALGCLLHDIGKMITDQYEKHPEIGFNYLRNLSQFSVVSAHIAYQHHETMDGKGFPRGLEGDDFLEMAQICGVANYYDNLIAQDQLPPHDAMEAIMASADQLYKHSIINAFRQSVPTYPPGTKVMVNGEEAIVTQINKHLQRPIVKVLSNNKELDLAELPTMMIYPN</sequence>
<dbReference type="CDD" id="cd00077">
    <property type="entry name" value="HDc"/>
    <property type="match status" value="1"/>
</dbReference>
<evidence type="ECO:0000313" key="2">
    <source>
        <dbReference type="EMBL" id="MDC3421332.1"/>
    </source>
</evidence>
<dbReference type="AlphaFoldDB" id="A0A9X3WJQ5"/>
<comment type="caution">
    <text evidence="2">The sequence shown here is derived from an EMBL/GenBank/DDBJ whole genome shotgun (WGS) entry which is preliminary data.</text>
</comment>
<dbReference type="InterPro" id="IPR006675">
    <property type="entry name" value="HDIG_dom"/>
</dbReference>
<dbReference type="Gene3D" id="1.10.3210.10">
    <property type="entry name" value="Hypothetical protein af1432"/>
    <property type="match status" value="1"/>
</dbReference>
<accession>A0A9X3WJQ5</accession>
<dbReference type="PANTHER" id="PTHR43155:SF2">
    <property type="entry name" value="CYCLIC DI-GMP PHOSPHODIESTERASE PA4108"/>
    <property type="match status" value="1"/>
</dbReference>
<dbReference type="RefSeq" id="WP_259869473.1">
    <property type="nucleotide sequence ID" value="NZ_JAMQJZ010000010.1"/>
</dbReference>
<evidence type="ECO:0000259" key="1">
    <source>
        <dbReference type="PROSITE" id="PS51832"/>
    </source>
</evidence>
<dbReference type="SMART" id="SM00471">
    <property type="entry name" value="HDc"/>
    <property type="match status" value="1"/>
</dbReference>
<dbReference type="EMBL" id="JAMQJZ010000010">
    <property type="protein sequence ID" value="MDC3421332.1"/>
    <property type="molecule type" value="Genomic_DNA"/>
</dbReference>
<protein>
    <submittedName>
        <fullName evidence="2">HD domain-containing protein</fullName>
    </submittedName>
</protein>
<evidence type="ECO:0000313" key="3">
    <source>
        <dbReference type="Proteomes" id="UP001145072"/>
    </source>
</evidence>
<dbReference type="PROSITE" id="PS51832">
    <property type="entry name" value="HD_GYP"/>
    <property type="match status" value="1"/>
</dbReference>
<gene>
    <name evidence="2" type="ORF">NC661_13230</name>
</gene>
<dbReference type="PANTHER" id="PTHR43155">
    <property type="entry name" value="CYCLIC DI-GMP PHOSPHODIESTERASE PA4108-RELATED"/>
    <property type="match status" value="1"/>
</dbReference>
<dbReference type="Proteomes" id="UP001145072">
    <property type="component" value="Unassembled WGS sequence"/>
</dbReference>
<dbReference type="NCBIfam" id="TIGR00277">
    <property type="entry name" value="HDIG"/>
    <property type="match status" value="1"/>
</dbReference>
<reference evidence="2" key="1">
    <citation type="submission" date="2022-06" db="EMBL/GenBank/DDBJ databases">
        <title>Aquibacillus sp. a new bacterium isolated from soil saline samples.</title>
        <authorList>
            <person name="Galisteo C."/>
            <person name="De La Haba R."/>
            <person name="Sanchez-Porro C."/>
            <person name="Ventosa A."/>
        </authorList>
    </citation>
    <scope>NUCLEOTIDE SEQUENCE</scope>
    <source>
        <strain evidence="2">JCM 12387</strain>
    </source>
</reference>
<proteinExistence type="predicted"/>